<reference evidence="2 3" key="1">
    <citation type="journal article" date="2019" name="Environ. Microbiol.">
        <title>Species interactions and distinct microbial communities in high Arctic permafrost affected cryosols are associated with the CH4 and CO2 gas fluxes.</title>
        <authorList>
            <person name="Altshuler I."/>
            <person name="Hamel J."/>
            <person name="Turney S."/>
            <person name="Magnuson E."/>
            <person name="Levesque R."/>
            <person name="Greer C."/>
            <person name="Whyte L.G."/>
        </authorList>
    </citation>
    <scope>NUCLEOTIDE SEQUENCE [LARGE SCALE GENOMIC DNA]</scope>
    <source>
        <strain evidence="2 3">42</strain>
    </source>
</reference>
<accession>A0A502EBM4</accession>
<keyword evidence="1" id="KW-0472">Membrane</keyword>
<evidence type="ECO:0000313" key="2">
    <source>
        <dbReference type="EMBL" id="TPG34807.1"/>
    </source>
</evidence>
<dbReference type="Proteomes" id="UP000319700">
    <property type="component" value="Unassembled WGS sequence"/>
</dbReference>
<evidence type="ECO:0000256" key="1">
    <source>
        <dbReference type="SAM" id="Phobius"/>
    </source>
</evidence>
<dbReference type="EMBL" id="RCZH01000018">
    <property type="protein sequence ID" value="TPG34807.1"/>
    <property type="molecule type" value="Genomic_DNA"/>
</dbReference>
<sequence length="137" mass="15500">MCSGIWIALKIINILKMNLFLKITAIFEGLTGLFLIIAPQIFIQILFLSKVEEASAIFIARIAGSALFSLALLCWYTKDSIRLLLKILLFYNTAAVIIAIYSIFNFSLKGIGVEVIICFHLLFALWNMLVLKKQRIN</sequence>
<feature type="transmembrane region" description="Helical" evidence="1">
    <location>
        <begin position="19"/>
        <end position="42"/>
    </location>
</feature>
<feature type="transmembrane region" description="Helical" evidence="1">
    <location>
        <begin position="54"/>
        <end position="76"/>
    </location>
</feature>
<evidence type="ECO:0000313" key="3">
    <source>
        <dbReference type="Proteomes" id="UP000319700"/>
    </source>
</evidence>
<dbReference type="AlphaFoldDB" id="A0A502EBM4"/>
<feature type="transmembrane region" description="Helical" evidence="1">
    <location>
        <begin position="110"/>
        <end position="131"/>
    </location>
</feature>
<keyword evidence="1" id="KW-0812">Transmembrane</keyword>
<protein>
    <submittedName>
        <fullName evidence="2">Uncharacterized protein</fullName>
    </submittedName>
</protein>
<comment type="caution">
    <text evidence="2">The sequence shown here is derived from an EMBL/GenBank/DDBJ whole genome shotgun (WGS) entry which is preliminary data.</text>
</comment>
<organism evidence="2 3">
    <name type="scientific">Flavobacterium pectinovorum</name>
    <dbReference type="NCBI Taxonomy" id="29533"/>
    <lineage>
        <taxon>Bacteria</taxon>
        <taxon>Pseudomonadati</taxon>
        <taxon>Bacteroidota</taxon>
        <taxon>Flavobacteriia</taxon>
        <taxon>Flavobacteriales</taxon>
        <taxon>Flavobacteriaceae</taxon>
        <taxon>Flavobacterium</taxon>
    </lineage>
</organism>
<name>A0A502EBM4_9FLAO</name>
<proteinExistence type="predicted"/>
<keyword evidence="1" id="KW-1133">Transmembrane helix</keyword>
<gene>
    <name evidence="2" type="ORF">EAH81_22280</name>
</gene>
<feature type="transmembrane region" description="Helical" evidence="1">
    <location>
        <begin position="83"/>
        <end position="104"/>
    </location>
</feature>
<keyword evidence="3" id="KW-1185">Reference proteome</keyword>